<feature type="region of interest" description="Disordered" evidence="1">
    <location>
        <begin position="134"/>
        <end position="174"/>
    </location>
</feature>
<dbReference type="EMBL" id="WHNP01000002">
    <property type="protein sequence ID" value="MPW15810.1"/>
    <property type="molecule type" value="Genomic_DNA"/>
</dbReference>
<name>A0A7X1TDZ6_9BURK</name>
<dbReference type="SUPFAM" id="SSF52833">
    <property type="entry name" value="Thioredoxin-like"/>
    <property type="match status" value="1"/>
</dbReference>
<comment type="caution">
    <text evidence="2">The sequence shown here is derived from an EMBL/GenBank/DDBJ whole genome shotgun (WGS) entry which is preliminary data.</text>
</comment>
<keyword evidence="3" id="KW-1185">Reference proteome</keyword>
<proteinExistence type="predicted"/>
<evidence type="ECO:0000313" key="3">
    <source>
        <dbReference type="Proteomes" id="UP000484381"/>
    </source>
</evidence>
<feature type="compositionally biased region" description="Low complexity" evidence="1">
    <location>
        <begin position="137"/>
        <end position="157"/>
    </location>
</feature>
<reference evidence="2 3" key="1">
    <citation type="submission" date="2019-10" db="EMBL/GenBank/DDBJ databases">
        <title>Paraburkholderia sp. isolated from nodules of Mimosa pudica from Brazilian Atlantic Forest soils.</title>
        <authorList>
            <person name="Paulitsch F."/>
            <person name="Hungria M."/>
            <person name="Dall'Agnol R."/>
        </authorList>
    </citation>
    <scope>NUCLEOTIDE SEQUENCE [LARGE SCALE GENOMIC DNA]</scope>
    <source>
        <strain evidence="2 3">CNPSo 3157</strain>
    </source>
</reference>
<sequence>MAGIPVDSAAFAAFDMQELTAETFDAGLQSAGEELAVVFFWGLDCYNCEIAKKAMLAQPDAIRALGLRWFHSNVYEHRDLGRRFMLHGVPTWFFFHRGKRLGRATGWHGLAQFEAAVGAAREKMRTAGLGAAGLGAAGADTARPGAAAAAGPCSSGPGAAGGTVEPASDNGRTD</sequence>
<organism evidence="2 3">
    <name type="scientific">Paraburkholderia franconis</name>
    <dbReference type="NCBI Taxonomy" id="2654983"/>
    <lineage>
        <taxon>Bacteria</taxon>
        <taxon>Pseudomonadati</taxon>
        <taxon>Pseudomonadota</taxon>
        <taxon>Betaproteobacteria</taxon>
        <taxon>Burkholderiales</taxon>
        <taxon>Burkholderiaceae</taxon>
        <taxon>Paraburkholderia</taxon>
    </lineage>
</organism>
<protein>
    <submittedName>
        <fullName evidence="2">Thioredoxin</fullName>
    </submittedName>
</protein>
<evidence type="ECO:0000313" key="2">
    <source>
        <dbReference type="EMBL" id="MPW15810.1"/>
    </source>
</evidence>
<dbReference type="Proteomes" id="UP000484381">
    <property type="component" value="Unassembled WGS sequence"/>
</dbReference>
<dbReference type="Gene3D" id="3.40.30.10">
    <property type="entry name" value="Glutaredoxin"/>
    <property type="match status" value="1"/>
</dbReference>
<dbReference type="AlphaFoldDB" id="A0A7X1TDZ6"/>
<dbReference type="InterPro" id="IPR036249">
    <property type="entry name" value="Thioredoxin-like_sf"/>
</dbReference>
<dbReference type="CDD" id="cd02947">
    <property type="entry name" value="TRX_family"/>
    <property type="match status" value="1"/>
</dbReference>
<accession>A0A7X1TDZ6</accession>
<gene>
    <name evidence="2" type="ORF">GCT13_02475</name>
</gene>
<dbReference type="RefSeq" id="WP_152755198.1">
    <property type="nucleotide sequence ID" value="NZ_WHNP01000002.1"/>
</dbReference>
<evidence type="ECO:0000256" key="1">
    <source>
        <dbReference type="SAM" id="MobiDB-lite"/>
    </source>
</evidence>